<dbReference type="EMBL" id="ANFP01000068">
    <property type="protein sequence ID" value="EKQ71652.1"/>
    <property type="molecule type" value="Genomic_DNA"/>
</dbReference>
<organism evidence="1 2">
    <name type="scientific">Helicobacter pylori GAM100Ai</name>
    <dbReference type="NCBI Taxonomy" id="1159019"/>
    <lineage>
        <taxon>Bacteria</taxon>
        <taxon>Pseudomonadati</taxon>
        <taxon>Campylobacterota</taxon>
        <taxon>Epsilonproteobacteria</taxon>
        <taxon>Campylobacterales</taxon>
        <taxon>Helicobacteraceae</taxon>
        <taxon>Helicobacter</taxon>
    </lineage>
</organism>
<proteinExistence type="predicted"/>
<name>A0AB72ZT13_HELPX</name>
<protein>
    <recommendedName>
        <fullName evidence="3">Dihydrolipoamide acetyltransferase</fullName>
    </recommendedName>
</protein>
<dbReference type="Gene3D" id="3.30.420.40">
    <property type="match status" value="2"/>
</dbReference>
<accession>A0AB72ZT13</accession>
<gene>
    <name evidence="1" type="ORF">HMPREF1391_01426</name>
</gene>
<evidence type="ECO:0000313" key="1">
    <source>
        <dbReference type="EMBL" id="EKQ71652.1"/>
    </source>
</evidence>
<dbReference type="SUPFAM" id="SSF53067">
    <property type="entry name" value="Actin-like ATPase domain"/>
    <property type="match status" value="1"/>
</dbReference>
<sequence>MLHAIANNETSLRYLSDDNQKFLEDLAQAKKITNEQIEKTLEIVSYSDVDVGFEAFKDLMLKVDSVAVGVGIYSQSQLLDLDGGHWDLEAPSAPKERVTFRFDNLDPSGKEMHFYARSSLKDLNKGVVAIDFGTKSTTASYMDETGTYRLLSIGGLVDDASLTKFENPTIVEFRHRGKFITGYDALKHRPFTEKNDIEVAHEAQKNAEGVKGNDLYRFFSKLKQWAGADEKQNFRDLDENFSLESFTNCMGFNPIEIYAYYIGRCINNMHNSVFLKYFLSYPIKYEKHQAEKIRESFERGLKKSLPRHVFDDEKTAKTFKVELRTSEPCAYAISALKSYGFFKSEKLDKPVYYGVFDFGGGTTDFDFGKWEKSANPKFAYKMTHFSSGGDKYLGGENLLELLAWETYAKNFQELKAKDVVIAKPNYDRIDTQRFGSFMQNSSGACLNLQTIASELRLFLENLDANIIEAIEENENFEIKGFEEDFKAMLFDRNGVETECDLKVDCKELLSLLKGKIDEGVANFFAGFSKVMAENIDPQCNEFHIFLGGNASRSALVKQAFENAKEKQLKDYQQKTSKNDFKFIIYEPLGTEASDKQILELTGEDVSNTPAYLKPTCKTGVAFGLLESRDKAQGIERPSIDSNPVFKYDLGIEIEGKFHAKIHRDSLKSNEYQIFQTKEEWGGFDELEIRYSDKSLANTNTLDIQDTQLISIALEEVEEVDVKVCCVDSQSIKVGLFKDGQLIHESEVEKL</sequence>
<dbReference type="Proteomes" id="UP000001345">
    <property type="component" value="Unassembled WGS sequence"/>
</dbReference>
<evidence type="ECO:0000313" key="2">
    <source>
        <dbReference type="Proteomes" id="UP000001345"/>
    </source>
</evidence>
<dbReference type="InterPro" id="IPR043129">
    <property type="entry name" value="ATPase_NBD"/>
</dbReference>
<dbReference type="AlphaFoldDB" id="A0AB72ZT13"/>
<reference evidence="2" key="1">
    <citation type="submission" date="2023-07" db="EMBL/GenBank/DDBJ databases">
        <authorList>
            <person name="Weinstock G."/>
            <person name="Sodergren E."/>
            <person name="Lobos E.A."/>
            <person name="Fulton L."/>
            <person name="Fulton R."/>
            <person name="Courtney L."/>
            <person name="Fronick C."/>
            <person name="O'Laughlin M."/>
            <person name="Godfrey J."/>
            <person name="Wilson R.M."/>
            <person name="Miner T."/>
            <person name="Farmer C."/>
            <person name="Delehaunty K."/>
            <person name="Cordes M."/>
            <person name="Minx P."/>
            <person name="Tomlinson C."/>
            <person name="Chen J."/>
            <person name="Wollam A."/>
            <person name="Pepin K.H."/>
            <person name="Bhonagiri V."/>
            <person name="Zhang X."/>
            <person name="Suruliraj S."/>
            <person name="Antonio M."/>
            <person name="Secka O."/>
            <person name="Thomas J."/>
            <person name="Warren W."/>
            <person name="Mitreva M."/>
            <person name="Mardis E.R."/>
            <person name="Wilson R.K."/>
        </authorList>
    </citation>
    <scope>NUCLEOTIDE SEQUENCE [LARGE SCALE GENOMIC DNA]</scope>
    <source>
        <strain evidence="2">GAM100Ai</strain>
    </source>
</reference>
<comment type="caution">
    <text evidence="1">The sequence shown here is derived from an EMBL/GenBank/DDBJ whole genome shotgun (WGS) entry which is preliminary data.</text>
</comment>
<evidence type="ECO:0008006" key="3">
    <source>
        <dbReference type="Google" id="ProtNLM"/>
    </source>
</evidence>
<dbReference type="Gene3D" id="3.90.640.10">
    <property type="entry name" value="Actin, Chain A, domain 4"/>
    <property type="match status" value="1"/>
</dbReference>